<feature type="region of interest" description="Disordered" evidence="1">
    <location>
        <begin position="304"/>
        <end position="325"/>
    </location>
</feature>
<evidence type="ECO:0000256" key="1">
    <source>
        <dbReference type="SAM" id="MobiDB-lite"/>
    </source>
</evidence>
<sequence length="325" mass="36115">MKSRMELQDEDYSPFSTPKKLELSSVTGDINKPWHIMGGNAKEKRNADKLNRNSSILELFIRESMQRARGGHSPIQKLNSLLSSPLFSVAAAITTITASNSNSNSSDYEANNNNNNIATTEAATTIDKEEEEVIPSKPTTGLDAREDDNDDTGNIDGGGLVDNGGDGNENKNKNESLREQAYQEQQQRKRQRRGRGRGLCEEKEEEEEEEGIVMNESSTKNDTRDDDDNEHDASSSNTTTNINSSINSNSNSNILEDATLYDATIHKVDKWTKHLTVLKKKLENARVRNAIVLNTLYQIGAIRDDSSSSSLGYRNEDGSENEHED</sequence>
<dbReference type="InParanoid" id="A0A1E7F8U0"/>
<dbReference type="AlphaFoldDB" id="A0A1E7F8U0"/>
<reference evidence="2 3" key="1">
    <citation type="submission" date="2016-09" db="EMBL/GenBank/DDBJ databases">
        <title>Extensive genetic diversity and differential bi-allelic expression allows diatom success in the polar Southern Ocean.</title>
        <authorList>
            <consortium name="DOE Joint Genome Institute"/>
            <person name="Mock T."/>
            <person name="Otillar R.P."/>
            <person name="Strauss J."/>
            <person name="Dupont C."/>
            <person name="Frickenhaus S."/>
            <person name="Maumus F."/>
            <person name="Mcmullan M."/>
            <person name="Sanges R."/>
            <person name="Schmutz J."/>
            <person name="Toseland A."/>
            <person name="Valas R."/>
            <person name="Veluchamy A."/>
            <person name="Ward B.J."/>
            <person name="Allen A."/>
            <person name="Barry K."/>
            <person name="Falciatore A."/>
            <person name="Ferrante M."/>
            <person name="Fortunato A.E."/>
            <person name="Gloeckner G."/>
            <person name="Gruber A."/>
            <person name="Hipkin R."/>
            <person name="Janech M."/>
            <person name="Kroth P."/>
            <person name="Leese F."/>
            <person name="Lindquist E."/>
            <person name="Lyon B.R."/>
            <person name="Martin J."/>
            <person name="Mayer C."/>
            <person name="Parker M."/>
            <person name="Quesneville H."/>
            <person name="Raymond J."/>
            <person name="Uhlig C."/>
            <person name="Valentin K.U."/>
            <person name="Worden A.Z."/>
            <person name="Armbrust E.V."/>
            <person name="Bowler C."/>
            <person name="Green B."/>
            <person name="Moulton V."/>
            <person name="Van Oosterhout C."/>
            <person name="Grigoriev I."/>
        </authorList>
    </citation>
    <scope>NUCLEOTIDE SEQUENCE [LARGE SCALE GENOMIC DNA]</scope>
    <source>
        <strain evidence="2 3">CCMP1102</strain>
    </source>
</reference>
<evidence type="ECO:0000313" key="3">
    <source>
        <dbReference type="Proteomes" id="UP000095751"/>
    </source>
</evidence>
<name>A0A1E7F8U0_9STRA</name>
<feature type="compositionally biased region" description="Gly residues" evidence="1">
    <location>
        <begin position="155"/>
        <end position="167"/>
    </location>
</feature>
<organism evidence="2 3">
    <name type="scientific">Fragilariopsis cylindrus CCMP1102</name>
    <dbReference type="NCBI Taxonomy" id="635003"/>
    <lineage>
        <taxon>Eukaryota</taxon>
        <taxon>Sar</taxon>
        <taxon>Stramenopiles</taxon>
        <taxon>Ochrophyta</taxon>
        <taxon>Bacillariophyta</taxon>
        <taxon>Bacillariophyceae</taxon>
        <taxon>Bacillariophycidae</taxon>
        <taxon>Bacillariales</taxon>
        <taxon>Bacillariaceae</taxon>
        <taxon>Fragilariopsis</taxon>
    </lineage>
</organism>
<protein>
    <submittedName>
        <fullName evidence="2">Uncharacterized protein</fullName>
    </submittedName>
</protein>
<feature type="compositionally biased region" description="Low complexity" evidence="1">
    <location>
        <begin position="234"/>
        <end position="252"/>
    </location>
</feature>
<evidence type="ECO:0000313" key="2">
    <source>
        <dbReference type="EMBL" id="OEU14588.1"/>
    </source>
</evidence>
<feature type="compositionally biased region" description="Basic and acidic residues" evidence="1">
    <location>
        <begin position="168"/>
        <end position="178"/>
    </location>
</feature>
<feature type="region of interest" description="Disordered" evidence="1">
    <location>
        <begin position="122"/>
        <end position="252"/>
    </location>
</feature>
<proteinExistence type="predicted"/>
<dbReference type="KEGG" id="fcy:FRACYDRAFT_241137"/>
<feature type="compositionally biased region" description="Acidic residues" evidence="1">
    <location>
        <begin position="202"/>
        <end position="211"/>
    </location>
</feature>
<dbReference type="EMBL" id="KV784360">
    <property type="protein sequence ID" value="OEU14588.1"/>
    <property type="molecule type" value="Genomic_DNA"/>
</dbReference>
<dbReference type="Proteomes" id="UP000095751">
    <property type="component" value="Unassembled WGS sequence"/>
</dbReference>
<feature type="compositionally biased region" description="Basic and acidic residues" evidence="1">
    <location>
        <begin position="314"/>
        <end position="325"/>
    </location>
</feature>
<gene>
    <name evidence="2" type="ORF">FRACYDRAFT_241137</name>
</gene>
<accession>A0A1E7F8U0</accession>
<keyword evidence="3" id="KW-1185">Reference proteome</keyword>